<name>E4RN97_HALHG</name>
<dbReference type="GO" id="GO:0003677">
    <property type="term" value="F:DNA binding"/>
    <property type="evidence" value="ECO:0007669"/>
    <property type="project" value="InterPro"/>
</dbReference>
<protein>
    <submittedName>
        <fullName evidence="1">Uncharacterized protein</fullName>
    </submittedName>
</protein>
<dbReference type="InterPro" id="IPR036977">
    <property type="entry name" value="DNA_primase_Znf_CHC2"/>
</dbReference>
<dbReference type="RefSeq" id="WP_013404671.1">
    <property type="nucleotide sequence ID" value="NC_014654.1"/>
</dbReference>
<organism evidence="1 2">
    <name type="scientific">Halanaerobium hydrogeniformans</name>
    <name type="common">Halanaerobium sp. (strain sapolanicus)</name>
    <dbReference type="NCBI Taxonomy" id="656519"/>
    <lineage>
        <taxon>Bacteria</taxon>
        <taxon>Bacillati</taxon>
        <taxon>Bacillota</taxon>
        <taxon>Clostridia</taxon>
        <taxon>Halanaerobiales</taxon>
        <taxon>Halanaerobiaceae</taxon>
        <taxon>Halanaerobium</taxon>
    </lineage>
</organism>
<proteinExistence type="predicted"/>
<dbReference type="OrthoDB" id="2112710at2"/>
<sequence>MEIEKFSFCSEKAKGIFNKIIEGTDLSELAHDFWKNRGTGIFDYKIPCCFEDISSEGNGEIVVHRFKIYRISDNNKYYECSGCGTKGTIINWYRNFMDVSLVETFEFLDEYFQLDLYNITDLDNSIKFIIINNIRDLNRKYIESECPDIHEISKIVFSDEDPFASIQK</sequence>
<dbReference type="Proteomes" id="UP000007434">
    <property type="component" value="Chromosome"/>
</dbReference>
<dbReference type="EMBL" id="CP002304">
    <property type="protein sequence ID" value="ADQ13565.1"/>
    <property type="molecule type" value="Genomic_DNA"/>
</dbReference>
<dbReference type="KEGG" id="has:Halsa_0069"/>
<dbReference type="Gene3D" id="3.90.580.10">
    <property type="entry name" value="Zinc finger, CHC2-type domain"/>
    <property type="match status" value="1"/>
</dbReference>
<evidence type="ECO:0000313" key="1">
    <source>
        <dbReference type="EMBL" id="ADQ13565.1"/>
    </source>
</evidence>
<dbReference type="GO" id="GO:0006260">
    <property type="term" value="P:DNA replication"/>
    <property type="evidence" value="ECO:0007669"/>
    <property type="project" value="InterPro"/>
</dbReference>
<evidence type="ECO:0000313" key="2">
    <source>
        <dbReference type="Proteomes" id="UP000007434"/>
    </source>
</evidence>
<dbReference type="AlphaFoldDB" id="E4RN97"/>
<reference evidence="1 2" key="1">
    <citation type="submission" date="2010-11" db="EMBL/GenBank/DDBJ databases">
        <title>Complete sequence of Halanaerobium sp. sapolanicus.</title>
        <authorList>
            <consortium name="US DOE Joint Genome Institute"/>
            <person name="Lucas S."/>
            <person name="Copeland A."/>
            <person name="Lapidus A."/>
            <person name="Cheng J.-F."/>
            <person name="Bruce D."/>
            <person name="Goodwin L."/>
            <person name="Pitluck S."/>
            <person name="Davenport K."/>
            <person name="Detter J.C."/>
            <person name="Han C."/>
            <person name="Tapia R."/>
            <person name="Land M."/>
            <person name="Hauser L."/>
            <person name="Jeffries C."/>
            <person name="Kyrpides N."/>
            <person name="Ivanova N."/>
            <person name="Mikhailova N."/>
            <person name="Begemann M.B."/>
            <person name="Mormile M.R."/>
            <person name="Wall J.D."/>
            <person name="Elias D.A."/>
            <person name="Woyke T."/>
        </authorList>
    </citation>
    <scope>NUCLEOTIDE SEQUENCE [LARGE SCALE GENOMIC DNA]</scope>
    <source>
        <strain evidence="2">sapolanicus</strain>
    </source>
</reference>
<keyword evidence="2" id="KW-1185">Reference proteome</keyword>
<dbReference type="HOGENOM" id="CLU_1719796_0_0_9"/>
<gene>
    <name evidence="1" type="ordered locus">Halsa_0069</name>
</gene>
<accession>E4RN97</accession>
<reference evidence="1 2" key="2">
    <citation type="journal article" date="2011" name="J. Bacteriol.">
        <title>Complete Genome Sequence of the Haloalkaliphilic, Hydrogen Producing Halanaerobium hydrogenoformans.</title>
        <authorList>
            <person name="Brown S.D."/>
            <person name="Begemann M.B."/>
            <person name="Mormile M.R."/>
            <person name="Wall J.D."/>
            <person name="Han C.S."/>
            <person name="Goodwin L.A."/>
            <person name="Pitluck S."/>
            <person name="Land M.L."/>
            <person name="Hauser L.J."/>
            <person name="Elias D.A."/>
        </authorList>
    </citation>
    <scope>NUCLEOTIDE SEQUENCE [LARGE SCALE GENOMIC DNA]</scope>
    <source>
        <strain evidence="2">sapolanicus</strain>
    </source>
</reference>
<dbReference type="GO" id="GO:0008270">
    <property type="term" value="F:zinc ion binding"/>
    <property type="evidence" value="ECO:0007669"/>
    <property type="project" value="InterPro"/>
</dbReference>
<dbReference type="SUPFAM" id="SSF57783">
    <property type="entry name" value="Zinc beta-ribbon"/>
    <property type="match status" value="1"/>
</dbReference>